<feature type="domain" description="Flavin reductase like" evidence="3">
    <location>
        <begin position="24"/>
        <end position="171"/>
    </location>
</feature>
<dbReference type="InterPro" id="IPR050268">
    <property type="entry name" value="NADH-dep_flavin_reductase"/>
</dbReference>
<gene>
    <name evidence="4" type="ORF">SAMN02982931_03829</name>
</gene>
<comment type="similarity">
    <text evidence="1">Belongs to the non-flavoprotein flavin reductase family.</text>
</comment>
<organism evidence="4 5">
    <name type="scientific">Bauldia litoralis</name>
    <dbReference type="NCBI Taxonomy" id="665467"/>
    <lineage>
        <taxon>Bacteria</taxon>
        <taxon>Pseudomonadati</taxon>
        <taxon>Pseudomonadota</taxon>
        <taxon>Alphaproteobacteria</taxon>
        <taxon>Hyphomicrobiales</taxon>
        <taxon>Kaistiaceae</taxon>
        <taxon>Bauldia</taxon>
    </lineage>
</organism>
<keyword evidence="5" id="KW-1185">Reference proteome</keyword>
<keyword evidence="2" id="KW-0560">Oxidoreductase</keyword>
<dbReference type="InterPro" id="IPR002563">
    <property type="entry name" value="Flavin_Rdtase-like_dom"/>
</dbReference>
<name>A0A1G6DV69_9HYPH</name>
<dbReference type="PANTHER" id="PTHR30466:SF11">
    <property type="entry name" value="FLAVIN-DEPENDENT MONOOXYGENASE, REDUCTASE SUBUNIT HSAB"/>
    <property type="match status" value="1"/>
</dbReference>
<evidence type="ECO:0000256" key="2">
    <source>
        <dbReference type="ARBA" id="ARBA00023002"/>
    </source>
</evidence>
<dbReference type="EMBL" id="FMXQ01000008">
    <property type="protein sequence ID" value="SDB49059.1"/>
    <property type="molecule type" value="Genomic_DNA"/>
</dbReference>
<sequence length="177" mass="18288">MGVMSTALAAVDLDDMPHDFRLAMRNLAAGVSIVTTGEGRGRAGLTATSVNSLSIDPPCLLVCIGRASGTLAALQKNRSFGVSVLDAGQQAIAERFAGNGGQHGAARFNGFDWTTGVTGAPLAEGALSAFDCTLETLVEWHSHAIVVGRVRSVHTNEGAAPLTYWRGGYGSFDPQAG</sequence>
<evidence type="ECO:0000259" key="3">
    <source>
        <dbReference type="SMART" id="SM00903"/>
    </source>
</evidence>
<dbReference type="GO" id="GO:0042602">
    <property type="term" value="F:riboflavin reductase (NADPH) activity"/>
    <property type="evidence" value="ECO:0007669"/>
    <property type="project" value="TreeGrafter"/>
</dbReference>
<evidence type="ECO:0000256" key="1">
    <source>
        <dbReference type="ARBA" id="ARBA00008898"/>
    </source>
</evidence>
<dbReference type="SUPFAM" id="SSF50475">
    <property type="entry name" value="FMN-binding split barrel"/>
    <property type="match status" value="1"/>
</dbReference>
<accession>A0A1G6DV69</accession>
<dbReference type="SMART" id="SM00903">
    <property type="entry name" value="Flavin_Reduct"/>
    <property type="match status" value="1"/>
</dbReference>
<dbReference type="InterPro" id="IPR012349">
    <property type="entry name" value="Split_barrel_FMN-bd"/>
</dbReference>
<proteinExistence type="inferred from homology"/>
<dbReference type="GO" id="GO:0010181">
    <property type="term" value="F:FMN binding"/>
    <property type="evidence" value="ECO:0007669"/>
    <property type="project" value="InterPro"/>
</dbReference>
<dbReference type="Pfam" id="PF01613">
    <property type="entry name" value="Flavin_Reduct"/>
    <property type="match status" value="1"/>
</dbReference>
<dbReference type="Proteomes" id="UP000199071">
    <property type="component" value="Unassembled WGS sequence"/>
</dbReference>
<reference evidence="4 5" key="1">
    <citation type="submission" date="2016-10" db="EMBL/GenBank/DDBJ databases">
        <authorList>
            <person name="de Groot N.N."/>
        </authorList>
    </citation>
    <scope>NUCLEOTIDE SEQUENCE [LARGE SCALE GENOMIC DNA]</scope>
    <source>
        <strain evidence="4 5">ATCC 35022</strain>
    </source>
</reference>
<dbReference type="AlphaFoldDB" id="A0A1G6DV69"/>
<evidence type="ECO:0000313" key="5">
    <source>
        <dbReference type="Proteomes" id="UP000199071"/>
    </source>
</evidence>
<dbReference type="Gene3D" id="2.30.110.10">
    <property type="entry name" value="Electron Transport, Fmn-binding Protein, Chain A"/>
    <property type="match status" value="1"/>
</dbReference>
<dbReference type="RefSeq" id="WP_244521336.1">
    <property type="nucleotide sequence ID" value="NZ_FMXQ01000008.1"/>
</dbReference>
<protein>
    <submittedName>
        <fullName evidence="4">NADH-FMN oxidoreductase RutF, flavin reductase (DIM6/NTAB) family</fullName>
    </submittedName>
</protein>
<dbReference type="STRING" id="665467.SAMN02982931_03829"/>
<evidence type="ECO:0000313" key="4">
    <source>
        <dbReference type="EMBL" id="SDB49059.1"/>
    </source>
</evidence>
<dbReference type="PANTHER" id="PTHR30466">
    <property type="entry name" value="FLAVIN REDUCTASE"/>
    <property type="match status" value="1"/>
</dbReference>